<reference evidence="1" key="1">
    <citation type="submission" date="2021-06" db="EMBL/GenBank/DDBJ databases">
        <title>Comparative genomics, transcriptomics and evolutionary studies reveal genomic signatures of adaptation to plant cell wall in hemibiotrophic fungi.</title>
        <authorList>
            <consortium name="DOE Joint Genome Institute"/>
            <person name="Baroncelli R."/>
            <person name="Diaz J.F."/>
            <person name="Benocci T."/>
            <person name="Peng M."/>
            <person name="Battaglia E."/>
            <person name="Haridas S."/>
            <person name="Andreopoulos W."/>
            <person name="Labutti K."/>
            <person name="Pangilinan J."/>
            <person name="Floch G.L."/>
            <person name="Makela M.R."/>
            <person name="Henrissat B."/>
            <person name="Grigoriev I.V."/>
            <person name="Crouch J.A."/>
            <person name="De Vries R.P."/>
            <person name="Sukno S.A."/>
            <person name="Thon M.R."/>
        </authorList>
    </citation>
    <scope>NUCLEOTIDE SEQUENCE</scope>
    <source>
        <strain evidence="1">MAFF235873</strain>
    </source>
</reference>
<evidence type="ECO:0000313" key="2">
    <source>
        <dbReference type="Proteomes" id="UP001232148"/>
    </source>
</evidence>
<organism evidence="1 2">
    <name type="scientific">Colletotrichum zoysiae</name>
    <dbReference type="NCBI Taxonomy" id="1216348"/>
    <lineage>
        <taxon>Eukaryota</taxon>
        <taxon>Fungi</taxon>
        <taxon>Dikarya</taxon>
        <taxon>Ascomycota</taxon>
        <taxon>Pezizomycotina</taxon>
        <taxon>Sordariomycetes</taxon>
        <taxon>Hypocreomycetidae</taxon>
        <taxon>Glomerellales</taxon>
        <taxon>Glomerellaceae</taxon>
        <taxon>Colletotrichum</taxon>
        <taxon>Colletotrichum graminicola species complex</taxon>
    </lineage>
</organism>
<comment type="caution">
    <text evidence="1">The sequence shown here is derived from an EMBL/GenBank/DDBJ whole genome shotgun (WGS) entry which is preliminary data.</text>
</comment>
<dbReference type="Proteomes" id="UP001232148">
    <property type="component" value="Unassembled WGS sequence"/>
</dbReference>
<sequence>MAQRRTRPSRGPYRTLCCSKKQIVPCRPIRKKDPSGPVCRASSSFLVLVRVTVTASSPVDRDRRFLAHPPRQHHHVFLRPPPPPPLLKNDDESSPSHFCHFWLAGRVYQCFSFLDLPVRVDRPMLGVHMEGRGALEQKNGRFSLDQGDYPSMLYLWAMETRNRWLGWPMFRSSKTALRLRCVTGPHVVVV</sequence>
<evidence type="ECO:0000313" key="1">
    <source>
        <dbReference type="EMBL" id="KAK2024299.1"/>
    </source>
</evidence>
<gene>
    <name evidence="1" type="ORF">LX32DRAFT_110293</name>
</gene>
<keyword evidence="2" id="KW-1185">Reference proteome</keyword>
<name>A0AAD9LX29_9PEZI</name>
<protein>
    <submittedName>
        <fullName evidence="1">Uncharacterized protein</fullName>
    </submittedName>
</protein>
<dbReference type="AlphaFoldDB" id="A0AAD9LX29"/>
<accession>A0AAD9LX29</accession>
<proteinExistence type="predicted"/>
<dbReference type="EMBL" id="MU842969">
    <property type="protein sequence ID" value="KAK2024299.1"/>
    <property type="molecule type" value="Genomic_DNA"/>
</dbReference>